<gene>
    <name evidence="1" type="ORF">LZ495_30990</name>
</gene>
<comment type="caution">
    <text evidence="1">The sequence shown here is derived from an EMBL/GenBank/DDBJ whole genome shotgun (WGS) entry which is preliminary data.</text>
</comment>
<dbReference type="AlphaFoldDB" id="A0AA41Q4X3"/>
<dbReference type="Proteomes" id="UP001165378">
    <property type="component" value="Unassembled WGS sequence"/>
</dbReference>
<reference evidence="1" key="1">
    <citation type="submission" date="2022-01" db="EMBL/GenBank/DDBJ databases">
        <title>Genome-Based Taxonomic Classification of the Phylum Actinobacteria.</title>
        <authorList>
            <person name="Gao Y."/>
        </authorList>
    </citation>
    <scope>NUCLEOTIDE SEQUENCE</scope>
    <source>
        <strain evidence="1">KLBMP 8922</strain>
    </source>
</reference>
<dbReference type="RefSeq" id="WP_235056268.1">
    <property type="nucleotide sequence ID" value="NZ_JAKFHA010000025.1"/>
</dbReference>
<dbReference type="EMBL" id="JAKFHA010000025">
    <property type="protein sequence ID" value="MCF2531619.1"/>
    <property type="molecule type" value="Genomic_DNA"/>
</dbReference>
<proteinExistence type="predicted"/>
<accession>A0AA41Q4X3</accession>
<organism evidence="1 2">
    <name type="scientific">Yinghuangia soli</name>
    <dbReference type="NCBI Taxonomy" id="2908204"/>
    <lineage>
        <taxon>Bacteria</taxon>
        <taxon>Bacillati</taxon>
        <taxon>Actinomycetota</taxon>
        <taxon>Actinomycetes</taxon>
        <taxon>Kitasatosporales</taxon>
        <taxon>Streptomycetaceae</taxon>
        <taxon>Yinghuangia</taxon>
    </lineage>
</organism>
<sequence>MSDLRGNDSGTAEGVVELAQRLRSADPQGWTAQGTRALVAALGWEWSEPGDGDDEVPVRTGRETGDARLRPGDKYAERYVGSEEFIELAVPLTAPLTGTAAQVGAFAEARRQLVQALGPAPVAGSYGSLGPIYGRTVSWGAPFLRWRGEENSLELRAGQGGPELVLQPTDPIENWFWRSGVGEEFSIEGYFGADRSPANGGLGFPGRWYAQSWQTVTSALGEFLDSLAAELTALGLTVSMPLYGRAGDNGAPLLFDITYREDRLVVGCFLPDGTEHADGSGAVDARELGWGTVADHPETAEVCSDDEEPRWRIDGGGPDEASGRAIAAVMVATARAIGVAEPSDLILGGEGESVGRYDMTFYGLGLRTG</sequence>
<name>A0AA41Q4X3_9ACTN</name>
<evidence type="ECO:0000313" key="2">
    <source>
        <dbReference type="Proteomes" id="UP001165378"/>
    </source>
</evidence>
<keyword evidence="2" id="KW-1185">Reference proteome</keyword>
<protein>
    <submittedName>
        <fullName evidence="1">Uncharacterized protein</fullName>
    </submittedName>
</protein>
<evidence type="ECO:0000313" key="1">
    <source>
        <dbReference type="EMBL" id="MCF2531619.1"/>
    </source>
</evidence>